<feature type="region of interest" description="Disordered" evidence="1">
    <location>
        <begin position="645"/>
        <end position="669"/>
    </location>
</feature>
<feature type="compositionally biased region" description="Low complexity" evidence="1">
    <location>
        <begin position="542"/>
        <end position="552"/>
    </location>
</feature>
<dbReference type="RefSeq" id="WP_079686215.1">
    <property type="nucleotide sequence ID" value="NZ_FUZU01000001.1"/>
</dbReference>
<reference evidence="4 5" key="1">
    <citation type="submission" date="2017-02" db="EMBL/GenBank/DDBJ databases">
        <authorList>
            <person name="Peterson S.W."/>
        </authorList>
    </citation>
    <scope>NUCLEOTIDE SEQUENCE [LARGE SCALE GENOMIC DNA]</scope>
    <source>
        <strain evidence="4 5">DSM 25262</strain>
    </source>
</reference>
<feature type="compositionally biased region" description="Low complexity" evidence="1">
    <location>
        <begin position="443"/>
        <end position="453"/>
    </location>
</feature>
<protein>
    <submittedName>
        <fullName evidence="4">Outer membrane protein beta-barrel domain-containing protein</fullName>
    </submittedName>
</protein>
<feature type="compositionally biased region" description="Polar residues" evidence="1">
    <location>
        <begin position="110"/>
        <end position="127"/>
    </location>
</feature>
<dbReference type="EMBL" id="FUZU01000001">
    <property type="protein sequence ID" value="SKC57284.1"/>
    <property type="molecule type" value="Genomic_DNA"/>
</dbReference>
<feature type="compositionally biased region" description="Polar residues" evidence="1">
    <location>
        <begin position="508"/>
        <end position="527"/>
    </location>
</feature>
<feature type="domain" description="Outer membrane protein beta-barrel" evidence="3">
    <location>
        <begin position="729"/>
        <end position="866"/>
    </location>
</feature>
<dbReference type="InterPro" id="IPR025665">
    <property type="entry name" value="Beta-barrel_OMP_2"/>
</dbReference>
<sequence>MRNISDNELDKLFQSAAQGVQPEFDPEDWEKLSKRLAWNDRVSLYKKIAIYTSVVLLISVLSWWGIQQYRMPDSTNNSMRNKALGTEEASHQDTDVDSQTDSQGEETMAKDSSSQDDLLAQRSSSTDNKVDNSDRKYTDSTSKDIAMPSAREEIASSKGTHDENVNKTGNVDLKNKEARSINTISSSEPSGTPADTHVAKSIKRKKTTNQIREQSTTKDATASINGSSQTLEANVNSIDATNSSVVSKGLSGTVKNQKDAKEMKSLHDENGMTKTSGLNELENKSQEHIANSTSDNSNSDSYTAPNSNAVSNSNSSSNSDSSLESNASRSRSEHVSKEGAAHDSNIATDIHGVNRTTKNDSTNNAPIGDTKIDLLKSNISISEDKKLNAKSGSYNNSNVSHDASSVASVTENDTTDNASIGDRENDLSINNSQISGDKKLNDKSVSSDNSNVSQEASSVASVTENDTTDNAPIGDKENDLSINNSQISGDKKLNAKSVASDSDVSKKTSGIASVTENDARSSSLQRDSLSGKVYIPVDAKNKNLQKSSKSNSYGLDERTNHLSKTDSVNIAKDYSSDKSSQAGKVRQLPTDQIANEDFQGDTLHARNGTRKSGAITGSNNSSPDKNASAINKSIADEQLSSASIVNSRDSVEKEFDRTPSSISNSGDHKTIASEKDSLDVKADSIARKITGESLDTTAQKKKQHIASKWYIKLLVSPDFTAIGYNKPGKAGVNAGLMVEYSPMKHWGISIGGIWSKKLYGMNDPGKSYNYGGASFDADYLDGDCRVLDIPINITYYIMPESRLNFYISGGVSSYIMLKENYVYTVWENNTNYYYYENYNNKNNNWFSMLNLSFGLQYRMNNRFMFQVEPFLKAPVAGVGEGKVDLVSIGSFFSLKYKITK</sequence>
<dbReference type="OrthoDB" id="1523584at2"/>
<feature type="compositionally biased region" description="Basic and acidic residues" evidence="1">
    <location>
        <begin position="150"/>
        <end position="165"/>
    </location>
</feature>
<feature type="compositionally biased region" description="Low complexity" evidence="1">
    <location>
        <begin position="291"/>
        <end position="329"/>
    </location>
</feature>
<dbReference type="Proteomes" id="UP000190961">
    <property type="component" value="Unassembled WGS sequence"/>
</dbReference>
<feature type="compositionally biased region" description="Basic and acidic residues" evidence="1">
    <location>
        <begin position="330"/>
        <end position="341"/>
    </location>
</feature>
<feature type="compositionally biased region" description="Polar residues" evidence="1">
    <location>
        <begin position="390"/>
        <end position="418"/>
    </location>
</feature>
<feature type="compositionally biased region" description="Polar residues" evidence="1">
    <location>
        <begin position="180"/>
        <end position="190"/>
    </location>
</feature>
<feature type="compositionally biased region" description="Polar residues" evidence="1">
    <location>
        <begin position="208"/>
        <end position="225"/>
    </location>
</feature>
<feature type="region of interest" description="Disordered" evidence="1">
    <location>
        <begin position="249"/>
        <end position="369"/>
    </location>
</feature>
<feature type="compositionally biased region" description="Basic and acidic residues" evidence="1">
    <location>
        <begin position="555"/>
        <end position="564"/>
    </location>
</feature>
<keyword evidence="2" id="KW-0812">Transmembrane</keyword>
<evidence type="ECO:0000256" key="1">
    <source>
        <dbReference type="SAM" id="MobiDB-lite"/>
    </source>
</evidence>
<gene>
    <name evidence="4" type="ORF">SAMN05660236_1686</name>
</gene>
<dbReference type="Pfam" id="PF13568">
    <property type="entry name" value="OMP_b-brl_2"/>
    <property type="match status" value="1"/>
</dbReference>
<feature type="compositionally biased region" description="Polar residues" evidence="1">
    <location>
        <begin position="354"/>
        <end position="365"/>
    </location>
</feature>
<dbReference type="STRING" id="688867.SAMN05660236_1686"/>
<dbReference type="AlphaFoldDB" id="A0A1T5K103"/>
<name>A0A1T5K103_9BACT</name>
<feature type="compositionally biased region" description="Basic and acidic residues" evidence="1">
    <location>
        <begin position="256"/>
        <end position="271"/>
    </location>
</feature>
<evidence type="ECO:0000256" key="2">
    <source>
        <dbReference type="SAM" id="Phobius"/>
    </source>
</evidence>
<feature type="region of interest" description="Disordered" evidence="1">
    <location>
        <begin position="72"/>
        <end position="225"/>
    </location>
</feature>
<evidence type="ECO:0000313" key="4">
    <source>
        <dbReference type="EMBL" id="SKC57284.1"/>
    </source>
</evidence>
<keyword evidence="2" id="KW-0472">Membrane</keyword>
<evidence type="ECO:0000259" key="3">
    <source>
        <dbReference type="Pfam" id="PF13568"/>
    </source>
</evidence>
<feature type="region of interest" description="Disordered" evidence="1">
    <location>
        <begin position="388"/>
        <end position="527"/>
    </location>
</feature>
<keyword evidence="5" id="KW-1185">Reference proteome</keyword>
<feature type="compositionally biased region" description="Polar residues" evidence="1">
    <location>
        <begin position="615"/>
        <end position="627"/>
    </location>
</feature>
<keyword evidence="2" id="KW-1133">Transmembrane helix</keyword>
<evidence type="ECO:0000313" key="5">
    <source>
        <dbReference type="Proteomes" id="UP000190961"/>
    </source>
</evidence>
<feature type="compositionally biased region" description="Polar residues" evidence="1">
    <location>
        <begin position="454"/>
        <end position="470"/>
    </location>
</feature>
<feature type="transmembrane region" description="Helical" evidence="2">
    <location>
        <begin position="48"/>
        <end position="66"/>
    </location>
</feature>
<feature type="compositionally biased region" description="Basic and acidic residues" evidence="1">
    <location>
        <begin position="128"/>
        <end position="142"/>
    </location>
</feature>
<feature type="region of interest" description="Disordered" evidence="1">
    <location>
        <begin position="540"/>
        <end position="627"/>
    </location>
</feature>
<accession>A0A1T5K103</accession>
<organism evidence="4 5">
    <name type="scientific">Ohtaekwangia koreensis</name>
    <dbReference type="NCBI Taxonomy" id="688867"/>
    <lineage>
        <taxon>Bacteria</taxon>
        <taxon>Pseudomonadati</taxon>
        <taxon>Bacteroidota</taxon>
        <taxon>Cytophagia</taxon>
        <taxon>Cytophagales</taxon>
        <taxon>Fulvivirgaceae</taxon>
        <taxon>Ohtaekwangia</taxon>
    </lineage>
</organism>
<proteinExistence type="predicted"/>